<dbReference type="SMART" id="SM00421">
    <property type="entry name" value="HTH_LUXR"/>
    <property type="match status" value="1"/>
</dbReference>
<dbReference type="AlphaFoldDB" id="A0A6J4TNZ8"/>
<dbReference type="InterPro" id="IPR011006">
    <property type="entry name" value="CheY-like_superfamily"/>
</dbReference>
<dbReference type="Pfam" id="PF00196">
    <property type="entry name" value="GerE"/>
    <property type="match status" value="1"/>
</dbReference>
<dbReference type="SUPFAM" id="SSF52172">
    <property type="entry name" value="CheY-like"/>
    <property type="match status" value="1"/>
</dbReference>
<dbReference type="EMBL" id="CADCVQ010000160">
    <property type="protein sequence ID" value="CAA9528283.1"/>
    <property type="molecule type" value="Genomic_DNA"/>
</dbReference>
<dbReference type="GO" id="GO:0003677">
    <property type="term" value="F:DNA binding"/>
    <property type="evidence" value="ECO:0007669"/>
    <property type="project" value="UniProtKB-KW"/>
</dbReference>
<gene>
    <name evidence="6" type="ORF">AVDCRST_MAG67-4248</name>
</gene>
<name>A0A6J4TNZ8_9ACTN</name>
<dbReference type="PROSITE" id="PS00622">
    <property type="entry name" value="HTH_LUXR_1"/>
    <property type="match status" value="1"/>
</dbReference>
<evidence type="ECO:0000259" key="5">
    <source>
        <dbReference type="PROSITE" id="PS50110"/>
    </source>
</evidence>
<dbReference type="PANTHER" id="PTHR43214">
    <property type="entry name" value="TWO-COMPONENT RESPONSE REGULATOR"/>
    <property type="match status" value="1"/>
</dbReference>
<organism evidence="6">
    <name type="scientific">uncultured Solirubrobacteraceae bacterium</name>
    <dbReference type="NCBI Taxonomy" id="1162706"/>
    <lineage>
        <taxon>Bacteria</taxon>
        <taxon>Bacillati</taxon>
        <taxon>Actinomycetota</taxon>
        <taxon>Thermoleophilia</taxon>
        <taxon>Solirubrobacterales</taxon>
        <taxon>Solirubrobacteraceae</taxon>
        <taxon>environmental samples</taxon>
    </lineage>
</organism>
<dbReference type="SUPFAM" id="SSF46894">
    <property type="entry name" value="C-terminal effector domain of the bipartite response regulators"/>
    <property type="match status" value="1"/>
</dbReference>
<protein>
    <submittedName>
        <fullName evidence="6">Two-component transcriptional response regulator, LuxR family</fullName>
    </submittedName>
</protein>
<feature type="domain" description="Response regulatory" evidence="5">
    <location>
        <begin position="3"/>
        <end position="119"/>
    </location>
</feature>
<dbReference type="PANTHER" id="PTHR43214:SF43">
    <property type="entry name" value="TWO-COMPONENT RESPONSE REGULATOR"/>
    <property type="match status" value="1"/>
</dbReference>
<dbReference type="PRINTS" id="PR00038">
    <property type="entry name" value="HTHLUXR"/>
</dbReference>
<dbReference type="InterPro" id="IPR016032">
    <property type="entry name" value="Sig_transdc_resp-reg_C-effctor"/>
</dbReference>
<dbReference type="SMART" id="SM00448">
    <property type="entry name" value="REC"/>
    <property type="match status" value="1"/>
</dbReference>
<keyword evidence="1 3" id="KW-0597">Phosphoprotein</keyword>
<evidence type="ECO:0000256" key="2">
    <source>
        <dbReference type="ARBA" id="ARBA00023125"/>
    </source>
</evidence>
<dbReference type="CDD" id="cd17535">
    <property type="entry name" value="REC_NarL-like"/>
    <property type="match status" value="1"/>
</dbReference>
<dbReference type="GO" id="GO:0000160">
    <property type="term" value="P:phosphorelay signal transduction system"/>
    <property type="evidence" value="ECO:0007669"/>
    <property type="project" value="InterPro"/>
</dbReference>
<evidence type="ECO:0000313" key="6">
    <source>
        <dbReference type="EMBL" id="CAA9528283.1"/>
    </source>
</evidence>
<accession>A0A6J4TNZ8</accession>
<evidence type="ECO:0000259" key="4">
    <source>
        <dbReference type="PROSITE" id="PS50043"/>
    </source>
</evidence>
<dbReference type="PROSITE" id="PS50110">
    <property type="entry name" value="RESPONSE_REGULATORY"/>
    <property type="match status" value="1"/>
</dbReference>
<proteinExistence type="predicted"/>
<reference evidence="6" key="1">
    <citation type="submission" date="2020-02" db="EMBL/GenBank/DDBJ databases">
        <authorList>
            <person name="Meier V. D."/>
        </authorList>
    </citation>
    <scope>NUCLEOTIDE SEQUENCE</scope>
    <source>
        <strain evidence="6">AVDCRST_MAG67</strain>
    </source>
</reference>
<dbReference type="Gene3D" id="3.40.50.2300">
    <property type="match status" value="1"/>
</dbReference>
<keyword evidence="2" id="KW-0238">DNA-binding</keyword>
<dbReference type="Pfam" id="PF00072">
    <property type="entry name" value="Response_reg"/>
    <property type="match status" value="1"/>
</dbReference>
<dbReference type="GO" id="GO:0006355">
    <property type="term" value="P:regulation of DNA-templated transcription"/>
    <property type="evidence" value="ECO:0007669"/>
    <property type="project" value="InterPro"/>
</dbReference>
<feature type="domain" description="HTH luxR-type" evidence="4">
    <location>
        <begin position="146"/>
        <end position="211"/>
    </location>
</feature>
<dbReference type="CDD" id="cd06170">
    <property type="entry name" value="LuxR_C_like"/>
    <property type="match status" value="1"/>
</dbReference>
<dbReference type="InterPro" id="IPR001789">
    <property type="entry name" value="Sig_transdc_resp-reg_receiver"/>
</dbReference>
<dbReference type="InterPro" id="IPR039420">
    <property type="entry name" value="WalR-like"/>
</dbReference>
<dbReference type="PROSITE" id="PS50043">
    <property type="entry name" value="HTH_LUXR_2"/>
    <property type="match status" value="1"/>
</dbReference>
<dbReference type="InterPro" id="IPR000792">
    <property type="entry name" value="Tscrpt_reg_LuxR_C"/>
</dbReference>
<evidence type="ECO:0000256" key="3">
    <source>
        <dbReference type="PROSITE-ProRule" id="PRU00169"/>
    </source>
</evidence>
<feature type="modified residue" description="4-aspartylphosphate" evidence="3">
    <location>
        <position position="54"/>
    </location>
</feature>
<sequence>MISVLIADDHAVVRQGLRTFLELQEDIAVVGEAADGEQALAQAATLEPDVVLMDLVMPRLAGVEAIERLRASGSTARVIVLTSFLDEDKVLPAVRAGAAGYLLKDVEPAQLVSAIRTVDRGEALLHPAVAARVLQELVSPDGAPARGERHDALTAREREVLALVARGQANKAIAFELGVAEKTVKTHVGNILAKLGLSDRTQAALYAVRAGLDGGETNEPVDAS</sequence>
<evidence type="ECO:0000256" key="1">
    <source>
        <dbReference type="ARBA" id="ARBA00022553"/>
    </source>
</evidence>
<dbReference type="InterPro" id="IPR058245">
    <property type="entry name" value="NreC/VraR/RcsB-like_REC"/>
</dbReference>